<dbReference type="PROSITE" id="PS50887">
    <property type="entry name" value="GGDEF"/>
    <property type="match status" value="1"/>
</dbReference>
<dbReference type="PROSITE" id="PS50883">
    <property type="entry name" value="EAL"/>
    <property type="match status" value="1"/>
</dbReference>
<dbReference type="InterPro" id="IPR046342">
    <property type="entry name" value="CBS_dom_sf"/>
</dbReference>
<dbReference type="InterPro" id="IPR043128">
    <property type="entry name" value="Rev_trsase/Diguanyl_cyclase"/>
</dbReference>
<evidence type="ECO:0000256" key="1">
    <source>
        <dbReference type="PROSITE-ProRule" id="PRU00703"/>
    </source>
</evidence>
<dbReference type="PANTHER" id="PTHR33121">
    <property type="entry name" value="CYCLIC DI-GMP PHOSPHODIESTERASE PDEF"/>
    <property type="match status" value="1"/>
</dbReference>
<dbReference type="Pfam" id="PF00563">
    <property type="entry name" value="EAL"/>
    <property type="match status" value="1"/>
</dbReference>
<evidence type="ECO:0000259" key="3">
    <source>
        <dbReference type="PROSITE" id="PS50887"/>
    </source>
</evidence>
<dbReference type="InterPro" id="IPR000644">
    <property type="entry name" value="CBS_dom"/>
</dbReference>
<sequence length="576" mass="66826">MRNWNEIIDKLDYAFQPIIYSHTGKICAVEALLRNVQDIPGIETIDELFDLAFSDEYLYELDLKLREKAINKFAKLEQKNLKLFYNLDNRIIYNKNYSQGNTEKILEKYNLSKDVIVFELSEKGTAIEQNALSSMLQRYKESGYKIAIDDFGIGVSGLKLLYFSEANVIKLDRFFISNIDQDAKKRLFCSSIIDMAHIMGILVVAEGIETEQEFYTCKEIGADYIQGYLVQRPTKEIKEIEKIYEHMVKLIECDKRDNSKNFINDEFIEEIYPLNVHTSLYDLFLHFKRNTEHNFVPIIDEFGYFLGVIYESDIKKISYSQYGLSLAQNKTYSSTLLKYIKPALSVEVSWGVDKILEMYNQNISSSLGIFITSSDKYKGFINLNSLLTLSYRRNIEIAANQNPLTKLPGNNQIEKYINEAFKESFKTNTCIIYFDFNDFKPFNDNYGFRQGDRAILMFAELLQKRYQKNAFIAHIGGDDFFVGIKNSSSNDVIELTSLVQDEFENSARNLYSKEDKERSRIVSKDRFGTIRKFDLLTVSTAIIEINPKSHIDKLDHILNIVKTQSKGSKKPIFKEV</sequence>
<keyword evidence="1" id="KW-0129">CBS domain</keyword>
<dbReference type="KEGG" id="apoc:APORC_0064"/>
<dbReference type="EMBL" id="CP036246">
    <property type="protein sequence ID" value="QEP39704.1"/>
    <property type="molecule type" value="Genomic_DNA"/>
</dbReference>
<dbReference type="InterPro" id="IPR000160">
    <property type="entry name" value="GGDEF_dom"/>
</dbReference>
<dbReference type="SUPFAM" id="SSF54631">
    <property type="entry name" value="CBS-domain pair"/>
    <property type="match status" value="1"/>
</dbReference>
<dbReference type="InterPro" id="IPR050706">
    <property type="entry name" value="Cyclic-di-GMP_PDE-like"/>
</dbReference>
<dbReference type="InterPro" id="IPR029787">
    <property type="entry name" value="Nucleotide_cyclase"/>
</dbReference>
<dbReference type="Gene3D" id="3.20.20.450">
    <property type="entry name" value="EAL domain"/>
    <property type="match status" value="1"/>
</dbReference>
<reference evidence="5 6" key="2">
    <citation type="submission" date="2019-09" db="EMBL/GenBank/DDBJ databases">
        <title>Taxonomic note: a critical rebuttal of the proposed division of the genus Arcobacter into six genera, emended descriptions of Arcobacter anaerophilus and the genus Arcobacter, and an assessment of genus-level boundaries for Epsilonproteobacteria using in silico genomic comparator tools.</title>
        <authorList>
            <person name="On S.L.W."/>
            <person name="Miller W.G."/>
            <person name="Biggs P."/>
            <person name="Cornelius A."/>
            <person name="Vandamme P."/>
        </authorList>
    </citation>
    <scope>NUCLEOTIDE SEQUENCE [LARGE SCALE GENOMIC DNA]</scope>
    <source>
        <strain evidence="5 6">CCUG 56899</strain>
    </source>
</reference>
<dbReference type="PROSITE" id="PS51371">
    <property type="entry name" value="CBS"/>
    <property type="match status" value="1"/>
</dbReference>
<dbReference type="SMART" id="SM00052">
    <property type="entry name" value="EAL"/>
    <property type="match status" value="1"/>
</dbReference>
<dbReference type="InterPro" id="IPR001633">
    <property type="entry name" value="EAL_dom"/>
</dbReference>
<gene>
    <name evidence="5" type="ORF">APORC_0064</name>
</gene>
<dbReference type="Pfam" id="PF00571">
    <property type="entry name" value="CBS"/>
    <property type="match status" value="1"/>
</dbReference>
<dbReference type="PANTHER" id="PTHR33121:SF76">
    <property type="entry name" value="SIGNALING PROTEIN"/>
    <property type="match status" value="1"/>
</dbReference>
<dbReference type="GO" id="GO:0071111">
    <property type="term" value="F:cyclic-guanylate-specific phosphodiesterase activity"/>
    <property type="evidence" value="ECO:0007669"/>
    <property type="project" value="InterPro"/>
</dbReference>
<dbReference type="Gene3D" id="3.30.70.270">
    <property type="match status" value="1"/>
</dbReference>
<dbReference type="Pfam" id="PF00990">
    <property type="entry name" value="GGDEF"/>
    <property type="match status" value="1"/>
</dbReference>
<dbReference type="CDD" id="cd01948">
    <property type="entry name" value="EAL"/>
    <property type="match status" value="1"/>
</dbReference>
<protein>
    <submittedName>
        <fullName evidence="5">Diguanylate cyclase/phosphodiesterase</fullName>
    </submittedName>
</protein>
<feature type="domain" description="CBS" evidence="4">
    <location>
        <begin position="267"/>
        <end position="326"/>
    </location>
</feature>
<feature type="domain" description="EAL" evidence="2">
    <location>
        <begin position="1"/>
        <end position="247"/>
    </location>
</feature>
<evidence type="ECO:0000313" key="5">
    <source>
        <dbReference type="EMBL" id="QEP39704.1"/>
    </source>
</evidence>
<dbReference type="SMART" id="SM00267">
    <property type="entry name" value="GGDEF"/>
    <property type="match status" value="1"/>
</dbReference>
<dbReference type="SUPFAM" id="SSF141868">
    <property type="entry name" value="EAL domain-like"/>
    <property type="match status" value="1"/>
</dbReference>
<accession>A0A5C2HBX5</accession>
<dbReference type="NCBIfam" id="TIGR00254">
    <property type="entry name" value="GGDEF"/>
    <property type="match status" value="1"/>
</dbReference>
<dbReference type="Proteomes" id="UP000322644">
    <property type="component" value="Chromosome"/>
</dbReference>
<feature type="domain" description="GGDEF" evidence="3">
    <location>
        <begin position="427"/>
        <end position="576"/>
    </location>
</feature>
<dbReference type="AlphaFoldDB" id="A0A5C2HBX5"/>
<name>A0A5C2HBX5_9BACT</name>
<dbReference type="CDD" id="cd01949">
    <property type="entry name" value="GGDEF"/>
    <property type="match status" value="1"/>
</dbReference>
<evidence type="ECO:0000313" key="6">
    <source>
        <dbReference type="Proteomes" id="UP000322644"/>
    </source>
</evidence>
<evidence type="ECO:0000259" key="2">
    <source>
        <dbReference type="PROSITE" id="PS50883"/>
    </source>
</evidence>
<dbReference type="RefSeq" id="WP_066386256.1">
    <property type="nucleotide sequence ID" value="NZ_CP036246.2"/>
</dbReference>
<reference evidence="5 6" key="1">
    <citation type="submission" date="2019-09" db="EMBL/GenBank/DDBJ databases">
        <title>Complete genome sequencing of four Arcobacter species reveals a diverse suite of mobile elements.</title>
        <authorList>
            <person name="Miller W.G."/>
            <person name="Yee E."/>
            <person name="Bono J.L."/>
        </authorList>
    </citation>
    <scope>NUCLEOTIDE SEQUENCE [LARGE SCALE GENOMIC DNA]</scope>
    <source>
        <strain evidence="5 6">CCUG 56899</strain>
    </source>
</reference>
<evidence type="ECO:0000259" key="4">
    <source>
        <dbReference type="PROSITE" id="PS51371"/>
    </source>
</evidence>
<dbReference type="InterPro" id="IPR035919">
    <property type="entry name" value="EAL_sf"/>
</dbReference>
<organism evidence="5 6">
    <name type="scientific">Arcobacter porcinus</name>
    <dbReference type="NCBI Taxonomy" id="1935204"/>
    <lineage>
        <taxon>Bacteria</taxon>
        <taxon>Pseudomonadati</taxon>
        <taxon>Campylobacterota</taxon>
        <taxon>Epsilonproteobacteria</taxon>
        <taxon>Campylobacterales</taxon>
        <taxon>Arcobacteraceae</taxon>
        <taxon>Arcobacter</taxon>
    </lineage>
</organism>
<dbReference type="SUPFAM" id="SSF55073">
    <property type="entry name" value="Nucleotide cyclase"/>
    <property type="match status" value="1"/>
</dbReference>
<proteinExistence type="predicted"/>